<keyword evidence="10" id="KW-0449">Lipoprotein</keyword>
<dbReference type="OrthoDB" id="9804277at2"/>
<dbReference type="SUPFAM" id="SSF56317">
    <property type="entry name" value="Carbon-nitrogen hydrolase"/>
    <property type="match status" value="1"/>
</dbReference>
<dbReference type="EC" id="2.3.1.269" evidence="8"/>
<evidence type="ECO:0000313" key="10">
    <source>
        <dbReference type="EMBL" id="KST67948.1"/>
    </source>
</evidence>
<comment type="similarity">
    <text evidence="8">Belongs to the CN hydrolase family. Apolipoprotein N-acyltransferase subfamily.</text>
</comment>
<dbReference type="GO" id="GO:0005886">
    <property type="term" value="C:plasma membrane"/>
    <property type="evidence" value="ECO:0007669"/>
    <property type="project" value="UniProtKB-SubCell"/>
</dbReference>
<sequence>MGLNTHSKLKTHNFKFLTALVSGILMGLTVAPFGAWFLAWLALSPLWVFVVSNEKSRDNEKSGEQSKVKKGIKSLFLTALGWGIGYYGMSLSWITGIHPMTWMGVPWLASLAIALFCWSFITLWGTALAITWVLICNWIFHSKLISSFNSNLNSSLNSSLNSRFHSNFKFKFGFKAQNSPWFRVLVGTSVWCLLEAIWTSGPLWWSTLAYTQSPQNLVILHLGQISGTTTITATIVAVNCLLAEAWIKYARRGNKITNKPANKTARNSSVVRTSPASIYLGSAVLILVVSHLIGFGLYNIPLQETAETQLKVGIIQGNVPNTIKLTEYGKQRALNNYTNGYLNLVEQNVDAVLTPEGALPFFKRRIFQSSLVAAVREKGVLAWIGGFAEQKQGAYTNSLFTFTGDGTIFSRHDKIKLVPLGEYVPFRNIIGGLVRRLSPLDEHQVPGKPDQIFETPFGRAIAVICYGSAFPELFRYQASQGGEFILSPSNDAHFSEAMPAQHHAQDIMRAIETDRWAVRATNTGYSAFVNPHGKTIWISGHNTYEIHAENIYRRRSQTLYVRWGDWLTPVLLGLSVLFLVIG</sequence>
<comment type="caution">
    <text evidence="10">The sequence shown here is derived from an EMBL/GenBank/DDBJ whole genome shotgun (WGS) entry which is preliminary data.</text>
</comment>
<feature type="transmembrane region" description="Helical" evidence="8">
    <location>
        <begin position="37"/>
        <end position="53"/>
    </location>
</feature>
<dbReference type="PROSITE" id="PS50263">
    <property type="entry name" value="CN_HYDROLASE"/>
    <property type="match status" value="1"/>
</dbReference>
<comment type="pathway">
    <text evidence="8">Protein modification; lipoprotein biosynthesis (N-acyl transfer).</text>
</comment>
<dbReference type="Proteomes" id="UP000053372">
    <property type="component" value="Unassembled WGS sequence"/>
</dbReference>
<feature type="transmembrane region" description="Helical" evidence="8">
    <location>
        <begin position="276"/>
        <end position="298"/>
    </location>
</feature>
<evidence type="ECO:0000256" key="2">
    <source>
        <dbReference type="ARBA" id="ARBA00022475"/>
    </source>
</evidence>
<evidence type="ECO:0000256" key="6">
    <source>
        <dbReference type="ARBA" id="ARBA00023136"/>
    </source>
</evidence>
<evidence type="ECO:0000259" key="9">
    <source>
        <dbReference type="PROSITE" id="PS50263"/>
    </source>
</evidence>
<dbReference type="Pfam" id="PF00795">
    <property type="entry name" value="CN_hydrolase"/>
    <property type="match status" value="1"/>
</dbReference>
<proteinExistence type="inferred from homology"/>
<dbReference type="Pfam" id="PF20154">
    <property type="entry name" value="LNT_N"/>
    <property type="match status" value="1"/>
</dbReference>
<dbReference type="AlphaFoldDB" id="A0A0V7ZTE8"/>
<gene>
    <name evidence="8" type="primary">lnt</name>
    <name evidence="10" type="ORF">BC008_31330</name>
</gene>
<keyword evidence="4 8" id="KW-0812">Transmembrane</keyword>
<evidence type="ECO:0000313" key="11">
    <source>
        <dbReference type="Proteomes" id="UP000053372"/>
    </source>
</evidence>
<organism evidence="10 11">
    <name type="scientific">Mastigocoleus testarum BC008</name>
    <dbReference type="NCBI Taxonomy" id="371196"/>
    <lineage>
        <taxon>Bacteria</taxon>
        <taxon>Bacillati</taxon>
        <taxon>Cyanobacteriota</taxon>
        <taxon>Cyanophyceae</taxon>
        <taxon>Nostocales</taxon>
        <taxon>Hapalosiphonaceae</taxon>
        <taxon>Mastigocoleus</taxon>
    </lineage>
</organism>
<reference evidence="10 11" key="1">
    <citation type="journal article" date="2015" name="Genome Announc.">
        <title>Draft Genome of the Euendolithic (true boring) Cyanobacterium Mastigocoleus testarum strain BC008.</title>
        <authorList>
            <person name="Guida B.S."/>
            <person name="Garcia-Pichel F."/>
        </authorList>
    </citation>
    <scope>NUCLEOTIDE SEQUENCE [LARGE SCALE GENOMIC DNA]</scope>
    <source>
        <strain evidence="10 11">BC008</strain>
    </source>
</reference>
<dbReference type="PANTHER" id="PTHR38686">
    <property type="entry name" value="APOLIPOPROTEIN N-ACYLTRANSFERASE"/>
    <property type="match status" value="1"/>
</dbReference>
<dbReference type="GO" id="GO:0016410">
    <property type="term" value="F:N-acyltransferase activity"/>
    <property type="evidence" value="ECO:0007669"/>
    <property type="project" value="UniProtKB-UniRule"/>
</dbReference>
<dbReference type="InterPro" id="IPR036526">
    <property type="entry name" value="C-N_Hydrolase_sf"/>
</dbReference>
<feature type="domain" description="CN hydrolase" evidence="9">
    <location>
        <begin position="310"/>
        <end position="553"/>
    </location>
</feature>
<protein>
    <recommendedName>
        <fullName evidence="8">Apolipoprotein N-acyltransferase</fullName>
        <shortName evidence="8">ALP N-acyltransferase</shortName>
        <ecNumber evidence="8">2.3.1.269</ecNumber>
    </recommendedName>
</protein>
<dbReference type="InterPro" id="IPR004563">
    <property type="entry name" value="Apolipo_AcylTrfase"/>
</dbReference>
<evidence type="ECO:0000256" key="1">
    <source>
        <dbReference type="ARBA" id="ARBA00004651"/>
    </source>
</evidence>
<dbReference type="InterPro" id="IPR003010">
    <property type="entry name" value="C-N_Hydrolase"/>
</dbReference>
<evidence type="ECO:0000256" key="7">
    <source>
        <dbReference type="ARBA" id="ARBA00023315"/>
    </source>
</evidence>
<dbReference type="PANTHER" id="PTHR38686:SF1">
    <property type="entry name" value="APOLIPOPROTEIN N-ACYLTRANSFERASE"/>
    <property type="match status" value="1"/>
</dbReference>
<feature type="transmembrane region" description="Helical" evidence="8">
    <location>
        <begin position="181"/>
        <end position="205"/>
    </location>
</feature>
<keyword evidence="6 8" id="KW-0472">Membrane</keyword>
<evidence type="ECO:0000256" key="3">
    <source>
        <dbReference type="ARBA" id="ARBA00022679"/>
    </source>
</evidence>
<feature type="transmembrane region" description="Helical" evidence="8">
    <location>
        <begin position="74"/>
        <end position="95"/>
    </location>
</feature>
<dbReference type="GO" id="GO:0042158">
    <property type="term" value="P:lipoprotein biosynthetic process"/>
    <property type="evidence" value="ECO:0007669"/>
    <property type="project" value="UniProtKB-UniRule"/>
</dbReference>
<keyword evidence="7 8" id="KW-0012">Acyltransferase</keyword>
<dbReference type="NCBIfam" id="TIGR00546">
    <property type="entry name" value="lnt"/>
    <property type="match status" value="1"/>
</dbReference>
<feature type="transmembrane region" description="Helical" evidence="8">
    <location>
        <begin position="225"/>
        <end position="247"/>
    </location>
</feature>
<comment type="subcellular location">
    <subcellularLocation>
        <location evidence="1 8">Cell membrane</location>
        <topology evidence="1 8">Multi-pass membrane protein</topology>
    </subcellularLocation>
</comment>
<dbReference type="CDD" id="cd07571">
    <property type="entry name" value="ALP_N-acyl_transferase"/>
    <property type="match status" value="1"/>
</dbReference>
<comment type="catalytic activity">
    <reaction evidence="8">
        <text>N-terminal S-1,2-diacyl-sn-glyceryl-L-cysteinyl-[lipoprotein] + a glycerophospholipid = N-acyl-S-1,2-diacyl-sn-glyceryl-L-cysteinyl-[lipoprotein] + a 2-acyl-sn-glycero-3-phospholipid + H(+)</text>
        <dbReference type="Rhea" id="RHEA:48228"/>
        <dbReference type="Rhea" id="RHEA-COMP:14681"/>
        <dbReference type="Rhea" id="RHEA-COMP:14684"/>
        <dbReference type="ChEBI" id="CHEBI:15378"/>
        <dbReference type="ChEBI" id="CHEBI:136912"/>
        <dbReference type="ChEBI" id="CHEBI:140656"/>
        <dbReference type="ChEBI" id="CHEBI:140657"/>
        <dbReference type="ChEBI" id="CHEBI:140660"/>
        <dbReference type="EC" id="2.3.1.269"/>
    </reaction>
</comment>
<dbReference type="HAMAP" id="MF_01148">
    <property type="entry name" value="Lnt"/>
    <property type="match status" value="1"/>
</dbReference>
<keyword evidence="2 8" id="KW-1003">Cell membrane</keyword>
<evidence type="ECO:0000256" key="5">
    <source>
        <dbReference type="ARBA" id="ARBA00022989"/>
    </source>
</evidence>
<keyword evidence="5 8" id="KW-1133">Transmembrane helix</keyword>
<dbReference type="UniPathway" id="UPA00666"/>
<feature type="transmembrane region" description="Helical" evidence="8">
    <location>
        <begin position="107"/>
        <end position="140"/>
    </location>
</feature>
<accession>A0A0V7ZTE8</accession>
<keyword evidence="11" id="KW-1185">Reference proteome</keyword>
<evidence type="ECO:0000256" key="4">
    <source>
        <dbReference type="ARBA" id="ARBA00022692"/>
    </source>
</evidence>
<dbReference type="Gene3D" id="3.60.110.10">
    <property type="entry name" value="Carbon-nitrogen hydrolase"/>
    <property type="match status" value="1"/>
</dbReference>
<dbReference type="EMBL" id="LMTZ01000084">
    <property type="protein sequence ID" value="KST67948.1"/>
    <property type="molecule type" value="Genomic_DNA"/>
</dbReference>
<dbReference type="InterPro" id="IPR045378">
    <property type="entry name" value="LNT_N"/>
</dbReference>
<keyword evidence="3 8" id="KW-0808">Transferase</keyword>
<evidence type="ECO:0000256" key="8">
    <source>
        <dbReference type="HAMAP-Rule" id="MF_01148"/>
    </source>
</evidence>
<name>A0A0V7ZTE8_9CYAN</name>
<comment type="function">
    <text evidence="8">Catalyzes the phospholipid dependent N-acylation of the N-terminal cysteine of apolipoprotein, the last step in lipoprotein maturation.</text>
</comment>